<comment type="caution">
    <text evidence="2">The sequence shown here is derived from an EMBL/GenBank/DDBJ whole genome shotgun (WGS) entry which is preliminary data.</text>
</comment>
<dbReference type="EMBL" id="JADYXP020000005">
    <property type="protein sequence ID" value="KAL0124925.1"/>
    <property type="molecule type" value="Genomic_DNA"/>
</dbReference>
<feature type="compositionally biased region" description="Basic and acidic residues" evidence="1">
    <location>
        <begin position="14"/>
        <end position="26"/>
    </location>
</feature>
<feature type="region of interest" description="Disordered" evidence="1">
    <location>
        <begin position="1"/>
        <end position="26"/>
    </location>
</feature>
<sequence length="163" mass="17878">MLLTPFLGGTPRSSHPESSRLAGGERDQKYWFPPARAKGNGQARNRERIVIFKNFGQNLRAPDGRLVVSLSLGVSDAVNGEYDGMDRYRFSLGLTPEFSPRDDPGGSRIPANVYGVDVHELYKSLISTYAPVRLYAYRTIGALNGVPPGYRAKRSTAEATGET</sequence>
<evidence type="ECO:0000313" key="2">
    <source>
        <dbReference type="EMBL" id="KAL0124925.1"/>
    </source>
</evidence>
<keyword evidence="3" id="KW-1185">Reference proteome</keyword>
<gene>
    <name evidence="2" type="ORF">PUN28_006646</name>
</gene>
<protein>
    <submittedName>
        <fullName evidence="2">Uncharacterized protein</fullName>
    </submittedName>
</protein>
<dbReference type="AlphaFoldDB" id="A0AAW2GBE3"/>
<evidence type="ECO:0000313" key="3">
    <source>
        <dbReference type="Proteomes" id="UP001430953"/>
    </source>
</evidence>
<evidence type="ECO:0000256" key="1">
    <source>
        <dbReference type="SAM" id="MobiDB-lite"/>
    </source>
</evidence>
<accession>A0AAW2GBE3</accession>
<proteinExistence type="predicted"/>
<organism evidence="2 3">
    <name type="scientific">Cardiocondyla obscurior</name>
    <dbReference type="NCBI Taxonomy" id="286306"/>
    <lineage>
        <taxon>Eukaryota</taxon>
        <taxon>Metazoa</taxon>
        <taxon>Ecdysozoa</taxon>
        <taxon>Arthropoda</taxon>
        <taxon>Hexapoda</taxon>
        <taxon>Insecta</taxon>
        <taxon>Pterygota</taxon>
        <taxon>Neoptera</taxon>
        <taxon>Endopterygota</taxon>
        <taxon>Hymenoptera</taxon>
        <taxon>Apocrita</taxon>
        <taxon>Aculeata</taxon>
        <taxon>Formicoidea</taxon>
        <taxon>Formicidae</taxon>
        <taxon>Myrmicinae</taxon>
        <taxon>Cardiocondyla</taxon>
    </lineage>
</organism>
<reference evidence="2 3" key="1">
    <citation type="submission" date="2023-03" db="EMBL/GenBank/DDBJ databases">
        <title>High recombination rates correlate with genetic variation in Cardiocondyla obscurior ants.</title>
        <authorList>
            <person name="Errbii M."/>
        </authorList>
    </citation>
    <scope>NUCLEOTIDE SEQUENCE [LARGE SCALE GENOMIC DNA]</scope>
    <source>
        <strain evidence="2">Alpha-2009</strain>
        <tissue evidence="2">Whole body</tissue>
    </source>
</reference>
<name>A0AAW2GBE3_9HYME</name>
<dbReference type="Proteomes" id="UP001430953">
    <property type="component" value="Unassembled WGS sequence"/>
</dbReference>